<dbReference type="Pfam" id="PF07679">
    <property type="entry name" value="I-set"/>
    <property type="match status" value="1"/>
</dbReference>
<dbReference type="InterPro" id="IPR007110">
    <property type="entry name" value="Ig-like_dom"/>
</dbReference>
<evidence type="ECO:0000256" key="4">
    <source>
        <dbReference type="ARBA" id="ARBA00023319"/>
    </source>
</evidence>
<feature type="domain" description="Ig-like" evidence="7">
    <location>
        <begin position="491"/>
        <end position="579"/>
    </location>
</feature>
<evidence type="ECO:0000256" key="5">
    <source>
        <dbReference type="SAM" id="Phobius"/>
    </source>
</evidence>
<dbReference type="InterPro" id="IPR003598">
    <property type="entry name" value="Ig_sub2"/>
</dbReference>
<gene>
    <name evidence="8" type="ORF">VZT92_027535</name>
</gene>
<organism evidence="8 9">
    <name type="scientific">Zoarces viviparus</name>
    <name type="common">Viviparous eelpout</name>
    <name type="synonym">Blennius viviparus</name>
    <dbReference type="NCBI Taxonomy" id="48416"/>
    <lineage>
        <taxon>Eukaryota</taxon>
        <taxon>Metazoa</taxon>
        <taxon>Chordata</taxon>
        <taxon>Craniata</taxon>
        <taxon>Vertebrata</taxon>
        <taxon>Euteleostomi</taxon>
        <taxon>Actinopterygii</taxon>
        <taxon>Neopterygii</taxon>
        <taxon>Teleostei</taxon>
        <taxon>Neoteleostei</taxon>
        <taxon>Acanthomorphata</taxon>
        <taxon>Eupercaria</taxon>
        <taxon>Perciformes</taxon>
        <taxon>Cottioidei</taxon>
        <taxon>Zoarcales</taxon>
        <taxon>Zoarcidae</taxon>
        <taxon>Zoarcinae</taxon>
        <taxon>Zoarces</taxon>
    </lineage>
</organism>
<dbReference type="InterPro" id="IPR036179">
    <property type="entry name" value="Ig-like_dom_sf"/>
</dbReference>
<feature type="domain" description="Ig-like" evidence="7">
    <location>
        <begin position="221"/>
        <end position="305"/>
    </location>
</feature>
<protein>
    <recommendedName>
        <fullName evidence="7">Ig-like domain-containing protein</fullName>
    </recommendedName>
</protein>
<evidence type="ECO:0000313" key="8">
    <source>
        <dbReference type="EMBL" id="KAK9514045.1"/>
    </source>
</evidence>
<dbReference type="EMBL" id="JBCEZU010000597">
    <property type="protein sequence ID" value="KAK9514045.1"/>
    <property type="molecule type" value="Genomic_DNA"/>
</dbReference>
<feature type="domain" description="Ig-like" evidence="7">
    <location>
        <begin position="586"/>
        <end position="662"/>
    </location>
</feature>
<keyword evidence="5" id="KW-0812">Transmembrane</keyword>
<dbReference type="Proteomes" id="UP001488805">
    <property type="component" value="Unassembled WGS sequence"/>
</dbReference>
<dbReference type="PROSITE" id="PS50835">
    <property type="entry name" value="IG_LIKE"/>
    <property type="match status" value="8"/>
</dbReference>
<feature type="transmembrane region" description="Helical" evidence="5">
    <location>
        <begin position="682"/>
        <end position="705"/>
    </location>
</feature>
<keyword evidence="5" id="KW-0472">Membrane</keyword>
<dbReference type="PANTHER" id="PTHR44337:SF16">
    <property type="entry name" value="CARCINOEMBRYONIC ANTIGEN-RELATED CELL ADHESION MOLECULE 20-LIKE-RELATED"/>
    <property type="match status" value="1"/>
</dbReference>
<keyword evidence="3" id="KW-0325">Glycoprotein</keyword>
<feature type="chain" id="PRO_5043721444" description="Ig-like domain-containing protein" evidence="6">
    <location>
        <begin position="21"/>
        <end position="976"/>
    </location>
</feature>
<dbReference type="Pfam" id="PF07686">
    <property type="entry name" value="V-set"/>
    <property type="match status" value="1"/>
</dbReference>
<dbReference type="AlphaFoldDB" id="A0AAW1DVV7"/>
<evidence type="ECO:0000256" key="3">
    <source>
        <dbReference type="ARBA" id="ARBA00023180"/>
    </source>
</evidence>
<proteinExistence type="predicted"/>
<name>A0AAW1DVV7_ZOAVI</name>
<reference evidence="8 9" key="1">
    <citation type="journal article" date="2024" name="Genome Biol. Evol.">
        <title>Chromosome-level genome assembly of the viviparous eelpout Zoarces viviparus.</title>
        <authorList>
            <person name="Fuhrmann N."/>
            <person name="Brasseur M.V."/>
            <person name="Bakowski C.E."/>
            <person name="Podsiadlowski L."/>
            <person name="Prost S."/>
            <person name="Krehenwinkel H."/>
            <person name="Mayer C."/>
        </authorList>
    </citation>
    <scope>NUCLEOTIDE SEQUENCE [LARGE SCALE GENOMIC DNA]</scope>
    <source>
        <strain evidence="8">NO-MEL_2022_Ind0_liver</strain>
    </source>
</reference>
<evidence type="ECO:0000256" key="1">
    <source>
        <dbReference type="ARBA" id="ARBA00022729"/>
    </source>
</evidence>
<keyword evidence="1 6" id="KW-0732">Signal</keyword>
<feature type="signal peptide" evidence="6">
    <location>
        <begin position="1"/>
        <end position="20"/>
    </location>
</feature>
<keyword evidence="4" id="KW-0393">Immunoglobulin domain</keyword>
<dbReference type="SMART" id="SM00408">
    <property type="entry name" value="IGc2"/>
    <property type="match status" value="8"/>
</dbReference>
<dbReference type="InterPro" id="IPR003599">
    <property type="entry name" value="Ig_sub"/>
</dbReference>
<evidence type="ECO:0000256" key="2">
    <source>
        <dbReference type="ARBA" id="ARBA00023157"/>
    </source>
</evidence>
<dbReference type="PANTHER" id="PTHR44337">
    <property type="entry name" value="CARCINOEMBRYONIC ANTIGEN-RELATED CELL ADHESION MOLECULE 8"/>
    <property type="match status" value="1"/>
</dbReference>
<dbReference type="InterPro" id="IPR013106">
    <property type="entry name" value="Ig_V-set"/>
</dbReference>
<dbReference type="InterPro" id="IPR052598">
    <property type="entry name" value="IgSF_CEA-related"/>
</dbReference>
<dbReference type="Gene3D" id="2.60.40.10">
    <property type="entry name" value="Immunoglobulins"/>
    <property type="match status" value="10"/>
</dbReference>
<feature type="domain" description="Ig-like" evidence="7">
    <location>
        <begin position="872"/>
        <end position="950"/>
    </location>
</feature>
<accession>A0AAW1DVV7</accession>
<comment type="caution">
    <text evidence="8">The sequence shown here is derived from an EMBL/GenBank/DDBJ whole genome shotgun (WGS) entry which is preliminary data.</text>
</comment>
<evidence type="ECO:0000313" key="9">
    <source>
        <dbReference type="Proteomes" id="UP001488805"/>
    </source>
</evidence>
<dbReference type="InterPro" id="IPR013783">
    <property type="entry name" value="Ig-like_fold"/>
</dbReference>
<dbReference type="Pfam" id="PF13927">
    <property type="entry name" value="Ig_3"/>
    <property type="match status" value="4"/>
</dbReference>
<dbReference type="InterPro" id="IPR013098">
    <property type="entry name" value="Ig_I-set"/>
</dbReference>
<keyword evidence="2" id="KW-1015">Disulfide bond</keyword>
<evidence type="ECO:0000256" key="6">
    <source>
        <dbReference type="SAM" id="SignalP"/>
    </source>
</evidence>
<feature type="domain" description="Ig-like" evidence="7">
    <location>
        <begin position="788"/>
        <end position="867"/>
    </location>
</feature>
<evidence type="ECO:0000259" key="7">
    <source>
        <dbReference type="PROSITE" id="PS50835"/>
    </source>
</evidence>
<sequence length="976" mass="104954">METSVTLFVILAAISGLCYGDGLLPDSLIAAVGGKVTFTTTVSPPATPFLSVSWSFTDIHSTSNIITSSDEDITGPAYTDRITFFRSNGSLELWNLTDSDSGEYSILIIPNAAAMQNGKCRLVIHAPVSNVVVTISSTDLVESSSSVSLSCSSSGSFLSFLWLNGSSEVTASDRVQLTDGGSTLTIVNVTRYDQGPFRCSVSNPVSSGSSDPVNLLIIFGPENINLTISPSREYHDEGSDVTLTCSALSRPPAMIRWFLNGDLLSDSEPELRLVNIQMSQSGNYSCQAFNNRTMRNQTSQSSAVSVLKSQISHVVITPNTSDLSELSSSVRLSCSSSGSSLSFLWLNSSSEVTAGDRVQLTDGGSTLTINVTRYDRGPFICHVFNNFSNYTSDPVKLDISYGPENINLKMSPSQEYFEEGSNISMMCSADSRPPALFWWFLNGVLLSDTGPELRLMNIQMSQSGRYSCQAFNNKTLRNQTSQAATVSVPTPASNVVVASNNTDGAAELHKVCLSCSVSSGSFLSFLWLNGSSEVKESDRVQLTDGGATLTIINVTRYDRGPFRCSVSNGATIETSQPVNLFIQFGPENMAIKAPKAVRVGDFTMLYCSTISVPAPMFSWLYDGKPTSMQESVYIIPSIRSFDGGAYTCTAVNAATGLSQTVSHKLTVGDFSDCHCSVAAGRAAIITFGCLLIIAIACGTIVYCMIRRNSWRFKGLNIITSTSTNITAPGHANRISLDRATGALELRNLVLEDNGEYTVTIIPDGGLQKQGTTILNVYALITGAIIRSPAAVLIEDKSSTNLSCDASGSISTRVWTKDNQLLHPSGRVTFSMDNKTVFLHPVHSSNHGTYQCRVSNPVSAMTVAHDLTVNFGPHNISITGPAAAALGQRVTLECTADSVPPANFSWMLNGNHTNVIDSMYIIERLEAENVGNYTCTATNMVTMMENSTFLNLRASCGAPRWSFLLLLISTLILRGLM</sequence>
<feature type="domain" description="Ig-like" evidence="7">
    <location>
        <begin position="127"/>
        <end position="216"/>
    </location>
</feature>
<feature type="domain" description="Ig-like" evidence="7">
    <location>
        <begin position="403"/>
        <end position="487"/>
    </location>
</feature>
<dbReference type="SMART" id="SM00409">
    <property type="entry name" value="IG"/>
    <property type="match status" value="10"/>
</dbReference>
<dbReference type="Pfam" id="PF00047">
    <property type="entry name" value="ig"/>
    <property type="match status" value="2"/>
</dbReference>
<dbReference type="InterPro" id="IPR013151">
    <property type="entry name" value="Immunoglobulin_dom"/>
</dbReference>
<keyword evidence="5" id="KW-1133">Transmembrane helix</keyword>
<dbReference type="Pfam" id="PF13895">
    <property type="entry name" value="Ig_2"/>
    <property type="match status" value="1"/>
</dbReference>
<feature type="domain" description="Ig-like" evidence="7">
    <location>
        <begin position="312"/>
        <end position="400"/>
    </location>
</feature>
<keyword evidence="9" id="KW-1185">Reference proteome</keyword>
<dbReference type="SUPFAM" id="SSF48726">
    <property type="entry name" value="Immunoglobulin"/>
    <property type="match status" value="10"/>
</dbReference>